<dbReference type="AlphaFoldDB" id="W1NMJ8"/>
<keyword evidence="2" id="KW-1185">Reference proteome</keyword>
<protein>
    <submittedName>
        <fullName evidence="1">Uncharacterized protein</fullName>
    </submittedName>
</protein>
<sequence length="90" mass="9775">MILQDCLGGSGVQPILLQRRIVSRFLAGDALGGSILSLRTAMHQNACSLHPTLPNPQVLANASHRTNGGDFKMSIRVQESQTRMTIHIVQ</sequence>
<accession>W1NMJ8</accession>
<dbReference type="Gramene" id="ERM96514">
    <property type="protein sequence ID" value="ERM96514"/>
    <property type="gene ID" value="AMTR_s00001p00263190"/>
</dbReference>
<evidence type="ECO:0000313" key="2">
    <source>
        <dbReference type="Proteomes" id="UP000017836"/>
    </source>
</evidence>
<proteinExistence type="predicted"/>
<dbReference type="HOGENOM" id="CLU_2443750_0_0_1"/>
<dbReference type="Proteomes" id="UP000017836">
    <property type="component" value="Unassembled WGS sequence"/>
</dbReference>
<dbReference type="EMBL" id="KI397142">
    <property type="protein sequence ID" value="ERM96514.1"/>
    <property type="molecule type" value="Genomic_DNA"/>
</dbReference>
<organism evidence="1 2">
    <name type="scientific">Amborella trichopoda</name>
    <dbReference type="NCBI Taxonomy" id="13333"/>
    <lineage>
        <taxon>Eukaryota</taxon>
        <taxon>Viridiplantae</taxon>
        <taxon>Streptophyta</taxon>
        <taxon>Embryophyta</taxon>
        <taxon>Tracheophyta</taxon>
        <taxon>Spermatophyta</taxon>
        <taxon>Magnoliopsida</taxon>
        <taxon>Amborellales</taxon>
        <taxon>Amborellaceae</taxon>
        <taxon>Amborella</taxon>
    </lineage>
</organism>
<gene>
    <name evidence="1" type="ORF">AMTR_s00001p00263190</name>
</gene>
<reference evidence="2" key="1">
    <citation type="journal article" date="2013" name="Science">
        <title>The Amborella genome and the evolution of flowering plants.</title>
        <authorList>
            <consortium name="Amborella Genome Project"/>
        </authorList>
    </citation>
    <scope>NUCLEOTIDE SEQUENCE [LARGE SCALE GENOMIC DNA]</scope>
</reference>
<evidence type="ECO:0000313" key="1">
    <source>
        <dbReference type="EMBL" id="ERM96514.1"/>
    </source>
</evidence>
<name>W1NMJ8_AMBTC</name>